<dbReference type="PANTHER" id="PTHR42923">
    <property type="entry name" value="PROTOPORPHYRINOGEN OXIDASE"/>
    <property type="match status" value="1"/>
</dbReference>
<dbReference type="OrthoDB" id="20837at2"/>
<dbReference type="EMBL" id="FPKU01000001">
    <property type="protein sequence ID" value="SFZ81172.1"/>
    <property type="molecule type" value="Genomic_DNA"/>
</dbReference>
<sequence length="443" mass="49435">MARRIAVIGCGVSGLSTAWLLAGGNAVTVYEKAQRLGGHINTVTADTPDGPVAVDTGFIVYNERNYPNLTALFAHLEVKTAASDMSFSVSLDQGAMEYSGRHLNGLFGQRSNIIRIEHWRLVSDILRFFREAERGLDTVSDEISIGKYLADNGYSRAFIEDHILPVSAAIWSTPARAMLDFPARTFIRFFANHGLLKVANRPAWRTVIGGARSYLDKLLADRPFATVTDAGIRAVTRRDNGVELHFADGRRERFDQLVMACAPGTALSLLGDADTEEQSVLGAFGRTVNRAVLHTDRRFMPRRKRLWTSWNYLRSGPAQEPDLSLTYWMNLLQPLKTRTDLFVTLNPGSDFAPGTVLAEIDYEHPLFDASAIRAQQQMGRLQGRRRTWFAGAWMGYGFHEDGLQSGLEVAERLGPDIRPWSRPGQRARIAHCWPEEGPMWAAQ</sequence>
<dbReference type="Proteomes" id="UP000183447">
    <property type="component" value="Unassembled WGS sequence"/>
</dbReference>
<dbReference type="FunFam" id="1.10.405.20:FF:000001">
    <property type="entry name" value="Amine oxidase"/>
    <property type="match status" value="1"/>
</dbReference>
<feature type="domain" description="Amine oxidase" evidence="1">
    <location>
        <begin position="12"/>
        <end position="304"/>
    </location>
</feature>
<dbReference type="PANTHER" id="PTHR42923:SF17">
    <property type="entry name" value="AMINE OXIDASE DOMAIN-CONTAINING PROTEIN"/>
    <property type="match status" value="1"/>
</dbReference>
<dbReference type="InterPro" id="IPR002937">
    <property type="entry name" value="Amino_oxidase"/>
</dbReference>
<protein>
    <submittedName>
        <fullName evidence="2">Predicted NAD/FAD-binding protein</fullName>
    </submittedName>
</protein>
<evidence type="ECO:0000313" key="3">
    <source>
        <dbReference type="Proteomes" id="UP000183447"/>
    </source>
</evidence>
<dbReference type="Pfam" id="PF01593">
    <property type="entry name" value="Amino_oxidase"/>
    <property type="match status" value="1"/>
</dbReference>
<dbReference type="AlphaFoldDB" id="A0A1K2HTL2"/>
<dbReference type="Gene3D" id="1.10.405.20">
    <property type="match status" value="1"/>
</dbReference>
<gene>
    <name evidence="2" type="ORF">SAMN02983003_0354</name>
</gene>
<reference evidence="2 3" key="1">
    <citation type="submission" date="2016-11" db="EMBL/GenBank/DDBJ databases">
        <authorList>
            <person name="Jaros S."/>
            <person name="Januszkiewicz K."/>
            <person name="Wedrychowicz H."/>
        </authorList>
    </citation>
    <scope>NUCLEOTIDE SEQUENCE [LARGE SCALE GENOMIC DNA]</scope>
    <source>
        <strain evidence="2 3">ATCC 23634</strain>
    </source>
</reference>
<accession>A0A1K2HTL2</accession>
<dbReference type="InterPro" id="IPR036188">
    <property type="entry name" value="FAD/NAD-bd_sf"/>
</dbReference>
<dbReference type="SUPFAM" id="SSF51905">
    <property type="entry name" value="FAD/NAD(P)-binding domain"/>
    <property type="match status" value="1"/>
</dbReference>
<dbReference type="STRING" id="665118.SAMN02983003_0354"/>
<dbReference type="Gene3D" id="3.50.50.60">
    <property type="entry name" value="FAD/NAD(P)-binding domain"/>
    <property type="match status" value="1"/>
</dbReference>
<evidence type="ECO:0000259" key="1">
    <source>
        <dbReference type="Pfam" id="PF01593"/>
    </source>
</evidence>
<keyword evidence="3" id="KW-1185">Reference proteome</keyword>
<name>A0A1K2HTL2_9HYPH</name>
<evidence type="ECO:0000313" key="2">
    <source>
        <dbReference type="EMBL" id="SFZ81172.1"/>
    </source>
</evidence>
<dbReference type="InterPro" id="IPR050464">
    <property type="entry name" value="Zeta_carotene_desat/Oxidored"/>
</dbReference>
<organism evidence="2 3">
    <name type="scientific">Devosia enhydra</name>
    <dbReference type="NCBI Taxonomy" id="665118"/>
    <lineage>
        <taxon>Bacteria</taxon>
        <taxon>Pseudomonadati</taxon>
        <taxon>Pseudomonadota</taxon>
        <taxon>Alphaproteobacteria</taxon>
        <taxon>Hyphomicrobiales</taxon>
        <taxon>Devosiaceae</taxon>
        <taxon>Devosia</taxon>
    </lineage>
</organism>
<dbReference type="GO" id="GO:0016491">
    <property type="term" value="F:oxidoreductase activity"/>
    <property type="evidence" value="ECO:0007669"/>
    <property type="project" value="InterPro"/>
</dbReference>
<proteinExistence type="predicted"/>
<dbReference type="RefSeq" id="WP_072341347.1">
    <property type="nucleotide sequence ID" value="NZ_FPKU01000001.1"/>
</dbReference>